<name>A0ABU6RMN5_9FABA</name>
<feature type="compositionally biased region" description="Basic and acidic residues" evidence="1">
    <location>
        <begin position="142"/>
        <end position="151"/>
    </location>
</feature>
<feature type="region of interest" description="Disordered" evidence="1">
    <location>
        <begin position="133"/>
        <end position="178"/>
    </location>
</feature>
<accession>A0ABU6RMN5</accession>
<sequence length="178" mass="21131">DTILIDRNLTAYETREEYFRMNPNLGHVRENFDKEKAVTRKWEKLVEDMLKIVIPTYHHTQIGFQCCYAKVPKQPNNDDCGICVIYLMESWTKDSILNDYNNGQLNEIKRKFVIEIARSKYNTRRIEVLQKSFAPPQRRNNPNREKKKEVKTPFIAPNTKEITKRGEGKKVAEKRKKK</sequence>
<reference evidence="2 3" key="1">
    <citation type="journal article" date="2023" name="Plants (Basel)">
        <title>Bridging the Gap: Combining Genomics and Transcriptomics Approaches to Understand Stylosanthes scabra, an Orphan Legume from the Brazilian Caatinga.</title>
        <authorList>
            <person name="Ferreira-Neto J.R.C."/>
            <person name="da Silva M.D."/>
            <person name="Binneck E."/>
            <person name="de Melo N.F."/>
            <person name="da Silva R.H."/>
            <person name="de Melo A.L.T.M."/>
            <person name="Pandolfi V."/>
            <person name="Bustamante F.O."/>
            <person name="Brasileiro-Vidal A.C."/>
            <person name="Benko-Iseppon A.M."/>
        </authorList>
    </citation>
    <scope>NUCLEOTIDE SEQUENCE [LARGE SCALE GENOMIC DNA]</scope>
    <source>
        <tissue evidence="2">Leaves</tissue>
    </source>
</reference>
<evidence type="ECO:0000313" key="3">
    <source>
        <dbReference type="Proteomes" id="UP001341840"/>
    </source>
</evidence>
<dbReference type="Gene3D" id="3.40.395.10">
    <property type="entry name" value="Adenoviral Proteinase, Chain A"/>
    <property type="match status" value="1"/>
</dbReference>
<feature type="compositionally biased region" description="Basic and acidic residues" evidence="1">
    <location>
        <begin position="161"/>
        <end position="171"/>
    </location>
</feature>
<feature type="non-terminal residue" evidence="2">
    <location>
        <position position="1"/>
    </location>
</feature>
<gene>
    <name evidence="2" type="ORF">PIB30_066952</name>
</gene>
<evidence type="ECO:0000313" key="2">
    <source>
        <dbReference type="EMBL" id="MED6125260.1"/>
    </source>
</evidence>
<protein>
    <recommendedName>
        <fullName evidence="4">Ubiquitin-like protease family profile domain-containing protein</fullName>
    </recommendedName>
</protein>
<dbReference type="Proteomes" id="UP001341840">
    <property type="component" value="Unassembled WGS sequence"/>
</dbReference>
<dbReference type="SUPFAM" id="SSF54001">
    <property type="entry name" value="Cysteine proteinases"/>
    <property type="match status" value="1"/>
</dbReference>
<proteinExistence type="predicted"/>
<organism evidence="2 3">
    <name type="scientific">Stylosanthes scabra</name>
    <dbReference type="NCBI Taxonomy" id="79078"/>
    <lineage>
        <taxon>Eukaryota</taxon>
        <taxon>Viridiplantae</taxon>
        <taxon>Streptophyta</taxon>
        <taxon>Embryophyta</taxon>
        <taxon>Tracheophyta</taxon>
        <taxon>Spermatophyta</taxon>
        <taxon>Magnoliopsida</taxon>
        <taxon>eudicotyledons</taxon>
        <taxon>Gunneridae</taxon>
        <taxon>Pentapetalae</taxon>
        <taxon>rosids</taxon>
        <taxon>fabids</taxon>
        <taxon>Fabales</taxon>
        <taxon>Fabaceae</taxon>
        <taxon>Papilionoideae</taxon>
        <taxon>50 kb inversion clade</taxon>
        <taxon>dalbergioids sensu lato</taxon>
        <taxon>Dalbergieae</taxon>
        <taxon>Pterocarpus clade</taxon>
        <taxon>Stylosanthes</taxon>
    </lineage>
</organism>
<evidence type="ECO:0008006" key="4">
    <source>
        <dbReference type="Google" id="ProtNLM"/>
    </source>
</evidence>
<dbReference type="InterPro" id="IPR038765">
    <property type="entry name" value="Papain-like_cys_pep_sf"/>
</dbReference>
<keyword evidence="3" id="KW-1185">Reference proteome</keyword>
<dbReference type="EMBL" id="JASCZI010030899">
    <property type="protein sequence ID" value="MED6125260.1"/>
    <property type="molecule type" value="Genomic_DNA"/>
</dbReference>
<evidence type="ECO:0000256" key="1">
    <source>
        <dbReference type="SAM" id="MobiDB-lite"/>
    </source>
</evidence>
<comment type="caution">
    <text evidence="2">The sequence shown here is derived from an EMBL/GenBank/DDBJ whole genome shotgun (WGS) entry which is preliminary data.</text>
</comment>